<evidence type="ECO:0000313" key="7">
    <source>
        <dbReference type="EMBL" id="TKR63239.1"/>
    </source>
</evidence>
<evidence type="ECO:0000256" key="4">
    <source>
        <dbReference type="ARBA" id="ARBA00022807"/>
    </source>
</evidence>
<feature type="compositionally biased region" description="Polar residues" evidence="5">
    <location>
        <begin position="90"/>
        <end position="106"/>
    </location>
</feature>
<feature type="compositionally biased region" description="Basic and acidic residues" evidence="5">
    <location>
        <begin position="58"/>
        <end position="89"/>
    </location>
</feature>
<dbReference type="GO" id="GO:0006508">
    <property type="term" value="P:proteolysis"/>
    <property type="evidence" value="ECO:0007669"/>
    <property type="project" value="UniProtKB-KW"/>
</dbReference>
<dbReference type="PANTHER" id="PTHR12606">
    <property type="entry name" value="SENTRIN/SUMO-SPECIFIC PROTEASE"/>
    <property type="match status" value="1"/>
</dbReference>
<feature type="region of interest" description="Disordered" evidence="5">
    <location>
        <begin position="58"/>
        <end position="106"/>
    </location>
</feature>
<keyword evidence="8" id="KW-1185">Reference proteome</keyword>
<dbReference type="InterPro" id="IPR038765">
    <property type="entry name" value="Papain-like_cys_pep_sf"/>
</dbReference>
<evidence type="ECO:0000259" key="6">
    <source>
        <dbReference type="PROSITE" id="PS50600"/>
    </source>
</evidence>
<keyword evidence="4" id="KW-0788">Thiol protease</keyword>
<feature type="region of interest" description="Disordered" evidence="5">
    <location>
        <begin position="475"/>
        <end position="581"/>
    </location>
</feature>
<dbReference type="Pfam" id="PF02902">
    <property type="entry name" value="Peptidase_C48"/>
    <property type="match status" value="2"/>
</dbReference>
<proteinExistence type="inferred from homology"/>
<dbReference type="SUPFAM" id="SSF54001">
    <property type="entry name" value="Cysteine proteinases"/>
    <property type="match status" value="2"/>
</dbReference>
<organism evidence="7 8">
    <name type="scientific">Steinernema carpocapsae</name>
    <name type="common">Entomopathogenic nematode</name>
    <dbReference type="NCBI Taxonomy" id="34508"/>
    <lineage>
        <taxon>Eukaryota</taxon>
        <taxon>Metazoa</taxon>
        <taxon>Ecdysozoa</taxon>
        <taxon>Nematoda</taxon>
        <taxon>Chromadorea</taxon>
        <taxon>Rhabditida</taxon>
        <taxon>Tylenchina</taxon>
        <taxon>Panagrolaimomorpha</taxon>
        <taxon>Strongyloidoidea</taxon>
        <taxon>Steinernematidae</taxon>
        <taxon>Steinernema</taxon>
    </lineage>
</organism>
<feature type="domain" description="Ubiquitin-like protease family profile" evidence="6">
    <location>
        <begin position="156"/>
        <end position="350"/>
    </location>
</feature>
<dbReference type="AlphaFoldDB" id="A0A4U5M3B5"/>
<gene>
    <name evidence="7" type="ORF">L596_027089</name>
</gene>
<dbReference type="PANTHER" id="PTHR12606:SF136">
    <property type="entry name" value="ULP1 PROTEASE FAMILY PROTEIN"/>
    <property type="match status" value="1"/>
</dbReference>
<keyword evidence="2" id="KW-0645">Protease</keyword>
<evidence type="ECO:0000256" key="2">
    <source>
        <dbReference type="ARBA" id="ARBA00022670"/>
    </source>
</evidence>
<dbReference type="GO" id="GO:0016929">
    <property type="term" value="F:deSUMOylase activity"/>
    <property type="evidence" value="ECO:0007669"/>
    <property type="project" value="TreeGrafter"/>
</dbReference>
<comment type="caution">
    <text evidence="7">The sequence shown here is derived from an EMBL/GenBank/DDBJ whole genome shotgun (WGS) entry which is preliminary data.</text>
</comment>
<dbReference type="InterPro" id="IPR003653">
    <property type="entry name" value="Peptidase_C48_C"/>
</dbReference>
<evidence type="ECO:0000256" key="3">
    <source>
        <dbReference type="ARBA" id="ARBA00022801"/>
    </source>
</evidence>
<dbReference type="GO" id="GO:0016926">
    <property type="term" value="P:protein desumoylation"/>
    <property type="evidence" value="ECO:0007669"/>
    <property type="project" value="TreeGrafter"/>
</dbReference>
<comment type="similarity">
    <text evidence="1">Belongs to the peptidase C48 family.</text>
</comment>
<dbReference type="Proteomes" id="UP000298663">
    <property type="component" value="Unassembled WGS sequence"/>
</dbReference>
<accession>A0A4U5M3B5</accession>
<protein>
    <recommendedName>
        <fullName evidence="6">Ubiquitin-like protease family profile domain-containing protein</fullName>
    </recommendedName>
</protein>
<dbReference type="EMBL" id="AZBU02000010">
    <property type="protein sequence ID" value="TKR63239.1"/>
    <property type="molecule type" value="Genomic_DNA"/>
</dbReference>
<dbReference type="Gene3D" id="3.40.395.10">
    <property type="entry name" value="Adenoviral Proteinase, Chain A"/>
    <property type="match status" value="2"/>
</dbReference>
<evidence type="ECO:0000313" key="8">
    <source>
        <dbReference type="Proteomes" id="UP000298663"/>
    </source>
</evidence>
<dbReference type="GO" id="GO:0005634">
    <property type="term" value="C:nucleus"/>
    <property type="evidence" value="ECO:0007669"/>
    <property type="project" value="TreeGrafter"/>
</dbReference>
<evidence type="ECO:0000256" key="1">
    <source>
        <dbReference type="ARBA" id="ARBA00005234"/>
    </source>
</evidence>
<reference evidence="7 8" key="1">
    <citation type="journal article" date="2015" name="Genome Biol.">
        <title>Comparative genomics of Steinernema reveals deeply conserved gene regulatory networks.</title>
        <authorList>
            <person name="Dillman A.R."/>
            <person name="Macchietto M."/>
            <person name="Porter C.F."/>
            <person name="Rogers A."/>
            <person name="Williams B."/>
            <person name="Antoshechkin I."/>
            <person name="Lee M.M."/>
            <person name="Goodwin Z."/>
            <person name="Lu X."/>
            <person name="Lewis E.E."/>
            <person name="Goodrich-Blair H."/>
            <person name="Stock S.P."/>
            <person name="Adams B.J."/>
            <person name="Sternberg P.W."/>
            <person name="Mortazavi A."/>
        </authorList>
    </citation>
    <scope>NUCLEOTIDE SEQUENCE [LARGE SCALE GENOMIC DNA]</scope>
    <source>
        <strain evidence="7 8">ALL</strain>
    </source>
</reference>
<dbReference type="OrthoDB" id="1939479at2759"/>
<dbReference type="PROSITE" id="PS50600">
    <property type="entry name" value="ULP_PROTEASE"/>
    <property type="match status" value="2"/>
</dbReference>
<name>A0A4U5M3B5_STECR</name>
<sequence>MLYICDTQHIFFQLTRIEVPELQRAQELYRKMTEPMVDFVAESKLAAMEPGLIKVELKQGTEKVEPPRKPHHVVQREKEKNDQISKKNAEQNTVQPQPVQDVNQCSTSKSKSSVQKVWWKRPLLRLKQKVFKKKLPTSEMEPLQSSSVEVPVAVTPFFDERDLNSTRTDQCLTDGAVHSILVNEVQKLNADQDVYGQTVVANATVWQMELPSDIHRGTPYEEDYARQAASIYGATVVTEHESTTRPFQRVLIPICLSNHWSMGVLDVNFKQIMVYDSIETIRKSLMTYDSRKQVIQARLPTIAHHLLYRNTGIDVPASQFHVRFVSAAYQTQQTDGVNCGVYAIYNAISYLQKTLGSGERVINVQMPVSGKHELAAYCNRLRMGWRQDLIAKHPILAKRAEIAFQLGSSPKDYWAAAAAVPIHTTLRNTLSHSTKTHGEPVASSSVNTQSVPVDSSHKFHYANFVATTEQRVGGKEGLQLGGGEENGTDGAKKPVSPKLLTAVHPVPSSSTTVPIAALDSPKPSTPTQPPTAQTPVSGLRNLSLGSKRRANEPVTDSCETPKRHRPENLREPMSPLAPLSPLTFSKPVAPAATSSTSSVHAHYVDLSVLRCPDDLLHPDAIVFESFNPQSFNSLQKNKWISDSALSQILLGTLHQINSVLLPMNRTVVAESTLWNRPFVLNLTAPTEQQMRSFKNSSAAVSGVQPNAQGKSQFGRALLPVCINEHWSLAIVTQCTKSILVYDSLPGYRTDPGRQAILRKWVPLAAHHMFKENMQISILPELFKLEFVDSSHQSEQLDGTNCGVYVIHNALTYLEKVPRPEDQTTIPADLHIPVNQTHSDLIKYCNQLRARWRQELTVIYPQYADIVSCFFLIALVTKYFQATTVFLLGETPEAYENVTNAITGKTATVLFFTLFLCCIVVPDTDCLASCSYQNSQTGSQPFNNRGCSCCATDFHKPPSRRRFSRSAICSRICCRCEP</sequence>
<dbReference type="STRING" id="34508.A0A4U5M3B5"/>
<reference evidence="7 8" key="2">
    <citation type="journal article" date="2019" name="G3 (Bethesda)">
        <title>Hybrid Assembly of the Genome of the Entomopathogenic Nematode Steinernema carpocapsae Identifies the X-Chromosome.</title>
        <authorList>
            <person name="Serra L."/>
            <person name="Macchietto M."/>
            <person name="Macias-Munoz A."/>
            <person name="McGill C.J."/>
            <person name="Rodriguez I.M."/>
            <person name="Rodriguez B."/>
            <person name="Murad R."/>
            <person name="Mortazavi A."/>
        </authorList>
    </citation>
    <scope>NUCLEOTIDE SEQUENCE [LARGE SCALE GENOMIC DNA]</scope>
    <source>
        <strain evidence="7 8">ALL</strain>
    </source>
</reference>
<evidence type="ECO:0000256" key="5">
    <source>
        <dbReference type="SAM" id="MobiDB-lite"/>
    </source>
</evidence>
<feature type="compositionally biased region" description="Gly residues" evidence="5">
    <location>
        <begin position="475"/>
        <end position="485"/>
    </location>
</feature>
<keyword evidence="3" id="KW-0378">Hydrolase</keyword>
<feature type="domain" description="Ubiquitin-like protease family profile" evidence="6">
    <location>
        <begin position="624"/>
        <end position="812"/>
    </location>
</feature>